<keyword evidence="1" id="KW-1133">Transmembrane helix</keyword>
<keyword evidence="1" id="KW-0812">Transmembrane</keyword>
<proteinExistence type="predicted"/>
<sequence>DNEDDAVNYKVEFLNSLERLGMPPHHLRLKVGYVFIMFRNLCYRIQGAGFFILRIPLSSNSRKTNLSVRTYSVSRENCTCDDNQQDTRIVARSVWHKSGNARFFIGPDIYT</sequence>
<dbReference type="Pfam" id="PF21530">
    <property type="entry name" value="Pif1_2B_dom"/>
    <property type="match status" value="1"/>
</dbReference>
<organism evidence="3">
    <name type="scientific">Bactrocera latifrons</name>
    <name type="common">Malaysian fruit fly</name>
    <name type="synonym">Chaetodacus latifrons</name>
    <dbReference type="NCBI Taxonomy" id="174628"/>
    <lineage>
        <taxon>Eukaryota</taxon>
        <taxon>Metazoa</taxon>
        <taxon>Ecdysozoa</taxon>
        <taxon>Arthropoda</taxon>
        <taxon>Hexapoda</taxon>
        <taxon>Insecta</taxon>
        <taxon>Pterygota</taxon>
        <taxon>Neoptera</taxon>
        <taxon>Endopterygota</taxon>
        <taxon>Diptera</taxon>
        <taxon>Brachycera</taxon>
        <taxon>Muscomorpha</taxon>
        <taxon>Tephritoidea</taxon>
        <taxon>Tephritidae</taxon>
        <taxon>Bactrocera</taxon>
        <taxon>Bactrocera</taxon>
    </lineage>
</organism>
<reference evidence="3" key="1">
    <citation type="submission" date="2015-06" db="EMBL/GenBank/DDBJ databases">
        <authorList>
            <person name="Hoefler B.C."/>
            <person name="Straight P.D."/>
        </authorList>
    </citation>
    <scope>NUCLEOTIDE SEQUENCE</scope>
</reference>
<feature type="non-terminal residue" evidence="3">
    <location>
        <position position="1"/>
    </location>
</feature>
<name>A0A0K8VZW5_BACLA</name>
<dbReference type="EMBL" id="GDHF01008174">
    <property type="protein sequence ID" value="JAI44140.1"/>
    <property type="molecule type" value="Transcribed_RNA"/>
</dbReference>
<evidence type="ECO:0000256" key="1">
    <source>
        <dbReference type="SAM" id="Phobius"/>
    </source>
</evidence>
<evidence type="ECO:0000259" key="2">
    <source>
        <dbReference type="Pfam" id="PF21530"/>
    </source>
</evidence>
<protein>
    <recommendedName>
        <fullName evidence="2">DNA helicase Pif1-like 2B domain-containing protein</fullName>
    </recommendedName>
</protein>
<gene>
    <name evidence="3" type="ORF">c4_g4_i1</name>
</gene>
<dbReference type="InterPro" id="IPR049163">
    <property type="entry name" value="Pif1-like_2B_dom"/>
</dbReference>
<dbReference type="AlphaFoldDB" id="A0A0K8VZW5"/>
<evidence type="ECO:0000313" key="3">
    <source>
        <dbReference type="EMBL" id="JAI44140.1"/>
    </source>
</evidence>
<feature type="transmembrane region" description="Helical" evidence="1">
    <location>
        <begin position="31"/>
        <end position="53"/>
    </location>
</feature>
<keyword evidence="1" id="KW-0472">Membrane</keyword>
<accession>A0A0K8VZW5</accession>
<feature type="domain" description="DNA helicase Pif1-like 2B" evidence="2">
    <location>
        <begin position="12"/>
        <end position="41"/>
    </location>
</feature>